<reference evidence="1 3" key="2">
    <citation type="journal article" date="2018" name="Plant J.">
        <title>The Physcomitrella patens chromosome-scale assembly reveals moss genome structure and evolution.</title>
        <authorList>
            <person name="Lang D."/>
            <person name="Ullrich K.K."/>
            <person name="Murat F."/>
            <person name="Fuchs J."/>
            <person name="Jenkins J."/>
            <person name="Haas F.B."/>
            <person name="Piednoel M."/>
            <person name="Gundlach H."/>
            <person name="Van Bel M."/>
            <person name="Meyberg R."/>
            <person name="Vives C."/>
            <person name="Morata J."/>
            <person name="Symeonidi A."/>
            <person name="Hiss M."/>
            <person name="Muchero W."/>
            <person name="Kamisugi Y."/>
            <person name="Saleh O."/>
            <person name="Blanc G."/>
            <person name="Decker E.L."/>
            <person name="van Gessel N."/>
            <person name="Grimwood J."/>
            <person name="Hayes R.D."/>
            <person name="Graham S.W."/>
            <person name="Gunter L.E."/>
            <person name="McDaniel S.F."/>
            <person name="Hoernstein S.N.W."/>
            <person name="Larsson A."/>
            <person name="Li F.W."/>
            <person name="Perroud P.F."/>
            <person name="Phillips J."/>
            <person name="Ranjan P."/>
            <person name="Rokshar D.S."/>
            <person name="Rothfels C.J."/>
            <person name="Schneider L."/>
            <person name="Shu S."/>
            <person name="Stevenson D.W."/>
            <person name="Thummler F."/>
            <person name="Tillich M."/>
            <person name="Villarreal Aguilar J.C."/>
            <person name="Widiez T."/>
            <person name="Wong G.K."/>
            <person name="Wymore A."/>
            <person name="Zhang Y."/>
            <person name="Zimmer A.D."/>
            <person name="Quatrano R.S."/>
            <person name="Mayer K.F.X."/>
            <person name="Goodstein D."/>
            <person name="Casacuberta J.M."/>
            <person name="Vandepoele K."/>
            <person name="Reski R."/>
            <person name="Cuming A.C."/>
            <person name="Tuskan G.A."/>
            <person name="Maumus F."/>
            <person name="Salse J."/>
            <person name="Schmutz J."/>
            <person name="Rensing S.A."/>
        </authorList>
    </citation>
    <scope>NUCLEOTIDE SEQUENCE [LARGE SCALE GENOMIC DNA]</scope>
    <source>
        <strain evidence="2 3">cv. Gransden 2004</strain>
    </source>
</reference>
<evidence type="ECO:0000313" key="3">
    <source>
        <dbReference type="Proteomes" id="UP000006727"/>
    </source>
</evidence>
<keyword evidence="3" id="KW-1185">Reference proteome</keyword>
<protein>
    <submittedName>
        <fullName evidence="1 2">Uncharacterized protein</fullName>
    </submittedName>
</protein>
<name>A0A2K1IA33_PHYPA</name>
<evidence type="ECO:0000313" key="1">
    <source>
        <dbReference type="EMBL" id="PNR26128.1"/>
    </source>
</evidence>
<dbReference type="EMBL" id="ABEU02000027">
    <property type="protein sequence ID" value="PNR26128.1"/>
    <property type="molecule type" value="Genomic_DNA"/>
</dbReference>
<proteinExistence type="predicted"/>
<gene>
    <name evidence="1" type="ORF">PHYPA_030702</name>
</gene>
<reference evidence="1 3" key="1">
    <citation type="journal article" date="2008" name="Science">
        <title>The Physcomitrella genome reveals evolutionary insights into the conquest of land by plants.</title>
        <authorList>
            <person name="Rensing S."/>
            <person name="Lang D."/>
            <person name="Zimmer A."/>
            <person name="Terry A."/>
            <person name="Salamov A."/>
            <person name="Shapiro H."/>
            <person name="Nishiyama T."/>
            <person name="Perroud P.-F."/>
            <person name="Lindquist E."/>
            <person name="Kamisugi Y."/>
            <person name="Tanahashi T."/>
            <person name="Sakakibara K."/>
            <person name="Fujita T."/>
            <person name="Oishi K."/>
            <person name="Shin-I T."/>
            <person name="Kuroki Y."/>
            <person name="Toyoda A."/>
            <person name="Suzuki Y."/>
            <person name="Hashimoto A."/>
            <person name="Yamaguchi K."/>
            <person name="Sugano A."/>
            <person name="Kohara Y."/>
            <person name="Fujiyama A."/>
            <person name="Anterola A."/>
            <person name="Aoki S."/>
            <person name="Ashton N."/>
            <person name="Barbazuk W.B."/>
            <person name="Barker E."/>
            <person name="Bennetzen J."/>
            <person name="Bezanilla M."/>
            <person name="Blankenship R."/>
            <person name="Cho S.H."/>
            <person name="Dutcher S."/>
            <person name="Estelle M."/>
            <person name="Fawcett J.A."/>
            <person name="Gundlach H."/>
            <person name="Hanada K."/>
            <person name="Heyl A."/>
            <person name="Hicks K.A."/>
            <person name="Hugh J."/>
            <person name="Lohr M."/>
            <person name="Mayer K."/>
            <person name="Melkozernov A."/>
            <person name="Murata T."/>
            <person name="Nelson D."/>
            <person name="Pils B."/>
            <person name="Prigge M."/>
            <person name="Reiss B."/>
            <person name="Renner T."/>
            <person name="Rombauts S."/>
            <person name="Rushton P."/>
            <person name="Sanderfoot A."/>
            <person name="Schween G."/>
            <person name="Shiu S.-H."/>
            <person name="Stueber K."/>
            <person name="Theodoulou F.L."/>
            <person name="Tu H."/>
            <person name="Van de Peer Y."/>
            <person name="Verrier P.J."/>
            <person name="Waters E."/>
            <person name="Wood A."/>
            <person name="Yang L."/>
            <person name="Cove D."/>
            <person name="Cuming A."/>
            <person name="Hasebe M."/>
            <person name="Lucas S."/>
            <person name="Mishler D.B."/>
            <person name="Reski R."/>
            <person name="Grigoriev I."/>
            <person name="Quatrano R.S."/>
            <person name="Boore J.L."/>
        </authorList>
    </citation>
    <scope>NUCLEOTIDE SEQUENCE [LARGE SCALE GENOMIC DNA]</scope>
    <source>
        <strain evidence="2 3">cv. Gransden 2004</strain>
    </source>
</reference>
<sequence>MVPLVVVVVAASFLCLERRPGRPCLPILRVLLPFSRISLSSISAGSCFWGYATSSLKMPDGSEEETQR</sequence>
<organism evidence="1">
    <name type="scientific">Physcomitrium patens</name>
    <name type="common">Spreading-leaved earth moss</name>
    <name type="synonym">Physcomitrella patens</name>
    <dbReference type="NCBI Taxonomy" id="3218"/>
    <lineage>
        <taxon>Eukaryota</taxon>
        <taxon>Viridiplantae</taxon>
        <taxon>Streptophyta</taxon>
        <taxon>Embryophyta</taxon>
        <taxon>Bryophyta</taxon>
        <taxon>Bryophytina</taxon>
        <taxon>Bryopsida</taxon>
        <taxon>Funariidae</taxon>
        <taxon>Funariales</taxon>
        <taxon>Funariaceae</taxon>
        <taxon>Physcomitrium</taxon>
    </lineage>
</organism>
<evidence type="ECO:0000313" key="2">
    <source>
        <dbReference type="EnsemblPlants" id="PAC:32951885.CDS.1"/>
    </source>
</evidence>
<dbReference type="AlphaFoldDB" id="A0A2K1IA33"/>
<reference evidence="2" key="3">
    <citation type="submission" date="2020-12" db="UniProtKB">
        <authorList>
            <consortium name="EnsemblPlants"/>
        </authorList>
    </citation>
    <scope>IDENTIFICATION</scope>
</reference>
<dbReference type="Proteomes" id="UP000006727">
    <property type="component" value="Chromosome 27"/>
</dbReference>
<dbReference type="EnsemblPlants" id="Pp3c27_57V3.1">
    <property type="protein sequence ID" value="PAC:32951885.CDS.1"/>
    <property type="gene ID" value="Pp3c27_57"/>
</dbReference>
<dbReference type="Gramene" id="Pp3c27_57V3.1">
    <property type="protein sequence ID" value="PAC:32951885.CDS.1"/>
    <property type="gene ID" value="Pp3c27_57"/>
</dbReference>
<dbReference type="InParanoid" id="A0A2K1IA33"/>
<accession>A0A2K1IA33</accession>